<comment type="cofactor">
    <cofactor evidence="1 13">
        <name>heme</name>
        <dbReference type="ChEBI" id="CHEBI:30413"/>
    </cofactor>
</comment>
<evidence type="ECO:0000256" key="3">
    <source>
        <dbReference type="ARBA" id="ARBA00004406"/>
    </source>
</evidence>
<sequence length="227" mass="26079">MEYLDEFSNKGTNSIKNIEITDNILKGQAFQFLAAGFDPINNAMVFSLYEIARNPEIQANIRNEVKNVLNKHGGYTFEALKEMTYLEHCIQETMRFFPLLPFLFRTCTKTYVTSDGLVIDKGQKLAIPLSALHMDPQYFPEPEKFNPHRFDSSNGFNPSVYLPYGGGPRICLGMKFSMVEMKLGLAKIIEKFKFKLSPKTKLPLELNKQAFFNKPKYNIYLNFESLA</sequence>
<evidence type="ECO:0000256" key="9">
    <source>
        <dbReference type="ARBA" id="ARBA00023002"/>
    </source>
</evidence>
<evidence type="ECO:0000256" key="2">
    <source>
        <dbReference type="ARBA" id="ARBA00004174"/>
    </source>
</evidence>
<dbReference type="PANTHER" id="PTHR24292">
    <property type="entry name" value="CYTOCHROME P450"/>
    <property type="match status" value="1"/>
</dbReference>
<dbReference type="Pfam" id="PF00067">
    <property type="entry name" value="p450"/>
    <property type="match status" value="1"/>
</dbReference>
<evidence type="ECO:0000256" key="8">
    <source>
        <dbReference type="ARBA" id="ARBA00022848"/>
    </source>
</evidence>
<dbReference type="GO" id="GO:0005789">
    <property type="term" value="C:endoplasmic reticulum membrane"/>
    <property type="evidence" value="ECO:0007669"/>
    <property type="project" value="UniProtKB-SubCell"/>
</dbReference>
<evidence type="ECO:0000256" key="11">
    <source>
        <dbReference type="ARBA" id="ARBA00023033"/>
    </source>
</evidence>
<dbReference type="EC" id="1.14.-.-" evidence="14"/>
<proteinExistence type="inferred from homology"/>
<evidence type="ECO:0000256" key="12">
    <source>
        <dbReference type="ARBA" id="ARBA00023136"/>
    </source>
</evidence>
<reference evidence="14" key="1">
    <citation type="submission" date="2016-04" db="EMBL/GenBank/DDBJ databases">
        <authorList>
            <person name="Calderon-Fernandez G.M.Sr."/>
        </authorList>
    </citation>
    <scope>NUCLEOTIDE SEQUENCE</scope>
    <source>
        <strain evidence="14">Int1</strain>
        <tissue evidence="14">Integument</tissue>
    </source>
</reference>
<dbReference type="InterPro" id="IPR036396">
    <property type="entry name" value="Cyt_P450_sf"/>
</dbReference>
<keyword evidence="9 14" id="KW-0560">Oxidoreductase</keyword>
<dbReference type="GO" id="GO:0020037">
    <property type="term" value="F:heme binding"/>
    <property type="evidence" value="ECO:0007669"/>
    <property type="project" value="InterPro"/>
</dbReference>
<evidence type="ECO:0000256" key="10">
    <source>
        <dbReference type="ARBA" id="ARBA00023004"/>
    </source>
</evidence>
<organism evidence="14">
    <name type="scientific">Triatoma infestans</name>
    <name type="common">Assassin bug</name>
    <dbReference type="NCBI Taxonomy" id="30076"/>
    <lineage>
        <taxon>Eukaryota</taxon>
        <taxon>Metazoa</taxon>
        <taxon>Ecdysozoa</taxon>
        <taxon>Arthropoda</taxon>
        <taxon>Hexapoda</taxon>
        <taxon>Insecta</taxon>
        <taxon>Pterygota</taxon>
        <taxon>Neoptera</taxon>
        <taxon>Paraneoptera</taxon>
        <taxon>Hemiptera</taxon>
        <taxon>Heteroptera</taxon>
        <taxon>Panheteroptera</taxon>
        <taxon>Cimicomorpha</taxon>
        <taxon>Reduviidae</taxon>
        <taxon>Triatominae</taxon>
        <taxon>Triatoma</taxon>
    </lineage>
</organism>
<dbReference type="PRINTS" id="PR00385">
    <property type="entry name" value="P450"/>
</dbReference>
<dbReference type="InterPro" id="IPR001128">
    <property type="entry name" value="Cyt_P450"/>
</dbReference>
<keyword evidence="11" id="KW-0503">Monooxygenase</keyword>
<dbReference type="AlphaFoldDB" id="A0A171B6P5"/>
<dbReference type="GO" id="GO:0005506">
    <property type="term" value="F:iron ion binding"/>
    <property type="evidence" value="ECO:0007669"/>
    <property type="project" value="InterPro"/>
</dbReference>
<dbReference type="InterPro" id="IPR002401">
    <property type="entry name" value="Cyt_P450_E_grp-I"/>
</dbReference>
<keyword evidence="10 13" id="KW-0408">Iron</keyword>
<evidence type="ECO:0000256" key="7">
    <source>
        <dbReference type="ARBA" id="ARBA00022824"/>
    </source>
</evidence>
<keyword evidence="5 13" id="KW-0349">Heme</keyword>
<evidence type="ECO:0000256" key="6">
    <source>
        <dbReference type="ARBA" id="ARBA00022723"/>
    </source>
</evidence>
<evidence type="ECO:0000256" key="4">
    <source>
        <dbReference type="ARBA" id="ARBA00010617"/>
    </source>
</evidence>
<comment type="subcellular location">
    <subcellularLocation>
        <location evidence="3">Endoplasmic reticulum membrane</location>
        <topology evidence="3">Peripheral membrane protein</topology>
    </subcellularLocation>
    <subcellularLocation>
        <location evidence="2">Microsome membrane</location>
        <topology evidence="2">Peripheral membrane protein</topology>
    </subcellularLocation>
</comment>
<keyword evidence="6 13" id="KW-0479">Metal-binding</keyword>
<comment type="similarity">
    <text evidence="4">Belongs to the cytochrome P450 family.</text>
</comment>
<dbReference type="GO" id="GO:0004497">
    <property type="term" value="F:monooxygenase activity"/>
    <property type="evidence" value="ECO:0007669"/>
    <property type="project" value="UniProtKB-KW"/>
</dbReference>
<dbReference type="PANTHER" id="PTHR24292:SF54">
    <property type="entry name" value="CYP9F3-RELATED"/>
    <property type="match status" value="1"/>
</dbReference>
<name>A0A171B6P5_TRIIF</name>
<keyword evidence="8" id="KW-0492">Microsome</keyword>
<dbReference type="PRINTS" id="PR00463">
    <property type="entry name" value="EP450I"/>
</dbReference>
<accession>A0A171B6P5</accession>
<dbReference type="SUPFAM" id="SSF48264">
    <property type="entry name" value="Cytochrome P450"/>
    <property type="match status" value="1"/>
</dbReference>
<keyword evidence="7" id="KW-0256">Endoplasmic reticulum</keyword>
<protein>
    <submittedName>
        <fullName evidence="14">Cytochrome P450</fullName>
        <ecNumber evidence="14">1.14.-.-</ecNumber>
    </submittedName>
</protein>
<dbReference type="GO" id="GO:0016705">
    <property type="term" value="F:oxidoreductase activity, acting on paired donors, with incorporation or reduction of molecular oxygen"/>
    <property type="evidence" value="ECO:0007669"/>
    <property type="project" value="InterPro"/>
</dbReference>
<dbReference type="Gene3D" id="1.10.630.10">
    <property type="entry name" value="Cytochrome P450"/>
    <property type="match status" value="1"/>
</dbReference>
<evidence type="ECO:0000256" key="1">
    <source>
        <dbReference type="ARBA" id="ARBA00001971"/>
    </source>
</evidence>
<evidence type="ECO:0000256" key="5">
    <source>
        <dbReference type="ARBA" id="ARBA00022617"/>
    </source>
</evidence>
<evidence type="ECO:0000256" key="13">
    <source>
        <dbReference type="PIRSR" id="PIRSR602401-1"/>
    </source>
</evidence>
<evidence type="ECO:0000313" key="14">
    <source>
        <dbReference type="EMBL" id="JAS02907.1"/>
    </source>
</evidence>
<keyword evidence="12" id="KW-0472">Membrane</keyword>
<feature type="binding site" description="axial binding residue" evidence="13">
    <location>
        <position position="171"/>
    </location>
    <ligand>
        <name>heme</name>
        <dbReference type="ChEBI" id="CHEBI:30413"/>
    </ligand>
    <ligandPart>
        <name>Fe</name>
        <dbReference type="ChEBI" id="CHEBI:18248"/>
    </ligandPart>
</feature>
<dbReference type="InterPro" id="IPR050476">
    <property type="entry name" value="Insect_CytP450_Detox"/>
</dbReference>
<dbReference type="EMBL" id="GEMB01000207">
    <property type="protein sequence ID" value="JAS02907.1"/>
    <property type="molecule type" value="Transcribed_RNA"/>
</dbReference>
<reference evidence="14" key="2">
    <citation type="journal article" date="2017" name="J. Med. Entomol.">
        <title>Transcriptome Analysis of the Triatoma infestans (Hemiptera: Reduviidae) Integument.</title>
        <authorList>
            <person name="Calderon-Fernandez G.M."/>
            <person name="Moriconi D.E."/>
            <person name="Dulbecco A.B."/>
            <person name="Juarez M.P."/>
        </authorList>
    </citation>
    <scope>NUCLEOTIDE SEQUENCE</scope>
    <source>
        <strain evidence="14">Int1</strain>
        <tissue evidence="14">Integument</tissue>
    </source>
</reference>